<dbReference type="InterPro" id="IPR016169">
    <property type="entry name" value="FAD-bd_PCMH_sub2"/>
</dbReference>
<dbReference type="InterPro" id="IPR006094">
    <property type="entry name" value="Oxid_FAD_bind_N"/>
</dbReference>
<organism evidence="7 8">
    <name type="scientific">Cladophialophora chaetospira</name>
    <dbReference type="NCBI Taxonomy" id="386627"/>
    <lineage>
        <taxon>Eukaryota</taxon>
        <taxon>Fungi</taxon>
        <taxon>Dikarya</taxon>
        <taxon>Ascomycota</taxon>
        <taxon>Pezizomycotina</taxon>
        <taxon>Eurotiomycetes</taxon>
        <taxon>Chaetothyriomycetidae</taxon>
        <taxon>Chaetothyriales</taxon>
        <taxon>Herpotrichiellaceae</taxon>
        <taxon>Cladophialophora</taxon>
    </lineage>
</organism>
<dbReference type="InterPro" id="IPR036318">
    <property type="entry name" value="FAD-bd_PCMH-like_sf"/>
</dbReference>
<dbReference type="GO" id="GO:0000246">
    <property type="term" value="F:Delta24(24-1) sterol reductase activity"/>
    <property type="evidence" value="ECO:0007669"/>
    <property type="project" value="TreeGrafter"/>
</dbReference>
<evidence type="ECO:0000256" key="4">
    <source>
        <dbReference type="ARBA" id="ARBA00022989"/>
    </source>
</evidence>
<dbReference type="PANTHER" id="PTHR10801">
    <property type="entry name" value="24-DEHYDROCHOLESTEROL REDUCTASE"/>
    <property type="match status" value="1"/>
</dbReference>
<proteinExistence type="predicted"/>
<dbReference type="GO" id="GO:0050614">
    <property type="term" value="F:Delta24-sterol reductase activity"/>
    <property type="evidence" value="ECO:0007669"/>
    <property type="project" value="UniProtKB-EC"/>
</dbReference>
<keyword evidence="4" id="KW-1133">Transmembrane helix</keyword>
<dbReference type="SUPFAM" id="SSF56176">
    <property type="entry name" value="FAD-binding/transporter-associated domain-like"/>
    <property type="match status" value="1"/>
</dbReference>
<dbReference type="FunFam" id="3.30.465.10:FF:000031">
    <property type="entry name" value="FAD binding domain protein"/>
    <property type="match status" value="1"/>
</dbReference>
<dbReference type="InterPro" id="IPR016166">
    <property type="entry name" value="FAD-bd_PCMH"/>
</dbReference>
<dbReference type="GO" id="GO:0008202">
    <property type="term" value="P:steroid metabolic process"/>
    <property type="evidence" value="ECO:0007669"/>
    <property type="project" value="TreeGrafter"/>
</dbReference>
<dbReference type="GO" id="GO:0005737">
    <property type="term" value="C:cytoplasm"/>
    <property type="evidence" value="ECO:0007669"/>
    <property type="project" value="TreeGrafter"/>
</dbReference>
<dbReference type="PANTHER" id="PTHR10801:SF10">
    <property type="entry name" value="FAD BINDING DOMAIN PROTEIN (AFU_ORTHOLOGUE AFUA_6G14300)"/>
    <property type="match status" value="1"/>
</dbReference>
<dbReference type="Gene3D" id="3.30.465.10">
    <property type="match status" value="1"/>
</dbReference>
<evidence type="ECO:0000259" key="6">
    <source>
        <dbReference type="PROSITE" id="PS51387"/>
    </source>
</evidence>
<dbReference type="Pfam" id="PF01565">
    <property type="entry name" value="FAD_binding_4"/>
    <property type="match status" value="1"/>
</dbReference>
<name>A0AA39CP23_9EURO</name>
<evidence type="ECO:0000256" key="3">
    <source>
        <dbReference type="ARBA" id="ARBA00022692"/>
    </source>
</evidence>
<evidence type="ECO:0000256" key="5">
    <source>
        <dbReference type="ARBA" id="ARBA00023136"/>
    </source>
</evidence>
<dbReference type="GO" id="GO:0071949">
    <property type="term" value="F:FAD binding"/>
    <property type="evidence" value="ECO:0007669"/>
    <property type="project" value="InterPro"/>
</dbReference>
<evidence type="ECO:0000313" key="7">
    <source>
        <dbReference type="EMBL" id="KAJ9615356.1"/>
    </source>
</evidence>
<dbReference type="InterPro" id="IPR040165">
    <property type="entry name" value="Diminuto-like"/>
</dbReference>
<dbReference type="EMBL" id="JAPDRK010000002">
    <property type="protein sequence ID" value="KAJ9615356.1"/>
    <property type="molecule type" value="Genomic_DNA"/>
</dbReference>
<comment type="caution">
    <text evidence="7">The sequence shown here is derived from an EMBL/GenBank/DDBJ whole genome shotgun (WGS) entry which is preliminary data.</text>
</comment>
<comment type="subcellular location">
    <subcellularLocation>
        <location evidence="1">Membrane</location>
        <topology evidence="1">Single-pass membrane protein</topology>
    </subcellularLocation>
</comment>
<accession>A0AA39CP23</accession>
<dbReference type="GO" id="GO:0016020">
    <property type="term" value="C:membrane"/>
    <property type="evidence" value="ECO:0007669"/>
    <property type="project" value="UniProtKB-SubCell"/>
</dbReference>
<evidence type="ECO:0000256" key="1">
    <source>
        <dbReference type="ARBA" id="ARBA00004167"/>
    </source>
</evidence>
<gene>
    <name evidence="7" type="ORF">H2200_001431</name>
</gene>
<evidence type="ECO:0000256" key="2">
    <source>
        <dbReference type="ARBA" id="ARBA00012405"/>
    </source>
</evidence>
<protein>
    <recommendedName>
        <fullName evidence="2">Delta(24)-sterol reductase</fullName>
        <ecNumber evidence="2">1.3.1.72</ecNumber>
    </recommendedName>
</protein>
<dbReference type="AlphaFoldDB" id="A0AA39CP23"/>
<dbReference type="EC" id="1.3.1.72" evidence="2"/>
<keyword evidence="8" id="KW-1185">Reference proteome</keyword>
<keyword evidence="3" id="KW-0812">Transmembrane</keyword>
<evidence type="ECO:0000313" key="8">
    <source>
        <dbReference type="Proteomes" id="UP001172673"/>
    </source>
</evidence>
<feature type="domain" description="FAD-binding PCMH-type" evidence="6">
    <location>
        <begin position="1"/>
        <end position="167"/>
    </location>
</feature>
<dbReference type="PROSITE" id="PS51387">
    <property type="entry name" value="FAD_PCMH"/>
    <property type="match status" value="1"/>
</dbReference>
<dbReference type="Proteomes" id="UP001172673">
    <property type="component" value="Unassembled WGS sequence"/>
</dbReference>
<sequence length="506" mass="57618">MQAHNNEVAEIAAKVRSFHDRKEAFRIFHGSTNSTRSVLLRKGNVVDISRLSHVLHIDPQARTALVEPNVPMDRLVETTLKYGLVPPVVMEFPGITVGGGYAGTSGESSSFKHGFFNRTINYVNMILGNGDLVKASATERPDLFFGAAGAVGSLGIVTAVELQLIEATKYVETTYHPVTSVAEATQKIRQLATDSKLDYIDGVLFSLHQGVIITGRMTNDETNNFPIRHFSRPSDPWFYLHAKDIASKTNPTAELIPLDEYLFRYDRGGFWVGRSAFQYMYTPFNWLTRWWLDDFLRTRTLYTALHAAGFSTPYVVQDLALPYLTVDDFIEYADKSFGIYPLWLCPLRQDCLQTFHPHCTEREKDGTLKPMLNVGLWGYGPSKRDAFLKLNHDLEAKLKELGGMKWLYANTYYSESDFWSIYDRKWYEALRAKYHATSLPTVYQKVYTNVEAETQAIKESWLLWFRTLWPLSGIWGLYAVIASGQTLLAQKSTWKSIESKDSLKLD</sequence>
<reference evidence="7" key="1">
    <citation type="submission" date="2022-10" db="EMBL/GenBank/DDBJ databases">
        <title>Culturing micro-colonial fungi from biological soil crusts in the Mojave desert and describing Neophaeococcomyces mojavensis, and introducing the new genera and species Taxawa tesnikishii.</title>
        <authorList>
            <person name="Kurbessoian T."/>
            <person name="Stajich J.E."/>
        </authorList>
    </citation>
    <scope>NUCLEOTIDE SEQUENCE</scope>
    <source>
        <strain evidence="7">TK_41</strain>
    </source>
</reference>
<keyword evidence="5" id="KW-0472">Membrane</keyword>